<dbReference type="Gene3D" id="3.40.50.300">
    <property type="entry name" value="P-loop containing nucleotide triphosphate hydrolases"/>
    <property type="match status" value="1"/>
</dbReference>
<evidence type="ECO:0000313" key="8">
    <source>
        <dbReference type="Proteomes" id="UP000184603"/>
    </source>
</evidence>
<dbReference type="Pfam" id="PF00158">
    <property type="entry name" value="Sigma54_activat"/>
    <property type="match status" value="1"/>
</dbReference>
<gene>
    <name evidence="7" type="ORF">SAMN02745220_04232</name>
</gene>
<dbReference type="STRING" id="1121416.SAMN02745220_04232"/>
<dbReference type="InterPro" id="IPR002078">
    <property type="entry name" value="Sigma_54_int"/>
</dbReference>
<dbReference type="RefSeq" id="WP_073615650.1">
    <property type="nucleotide sequence ID" value="NZ_FRFE01000029.1"/>
</dbReference>
<dbReference type="InterPro" id="IPR003593">
    <property type="entry name" value="AAA+_ATPase"/>
</dbReference>
<dbReference type="GO" id="GO:0043565">
    <property type="term" value="F:sequence-specific DNA binding"/>
    <property type="evidence" value="ECO:0007669"/>
    <property type="project" value="InterPro"/>
</dbReference>
<keyword evidence="5" id="KW-0175">Coiled coil</keyword>
<dbReference type="InterPro" id="IPR009057">
    <property type="entry name" value="Homeodomain-like_sf"/>
</dbReference>
<sequence length="537" mass="61252">MKAKDLHLKDLLQYAPDSGIIRLLDHRILIFDAMALGLLRKELIDSMGMHVARTILARFAYAHGWRTAESLKKNWSELFYKDKETGPRLHAMQGLLTHISMERTTDENGDPFVIHTWKDSYEVEQHQLHFGSPEEPVCWTISAFGSGYASNRLGQELVFIETQCTANGDPVCRVEGRLKKNWGEEYAEHLNYYSPGAIDSFLPEINKKLRKLERELHLRKKQISEIDNEQLYSQFSARSATMRKVIDLAKKIADVESTVVISGESGVGKEKIARLIHDQSPRSKQPFIAVNCGAFTETLLESELFGYIKGAFTNATSDRTGLFEAANGGTIFLDEIGDMPYAMQVKLLRVLQEREVRRIGESRARPIDVRILAATNRNLADDVENGRFRQDLYYRLRVIELKIPPMRERVEDILPLAQACLEENIRRLGRKPITFSQETLRMLLQYDWPGNVREIHNAVEYAIALTSGEQIMIDDLPEEFVAPQYVARSGPIRPLADIEREYIRSVVEMMNGNKTKAAKALQIGSATLYRKLKSDSH</sequence>
<evidence type="ECO:0000313" key="7">
    <source>
        <dbReference type="EMBL" id="SHO51814.1"/>
    </source>
</evidence>
<dbReference type="InterPro" id="IPR024096">
    <property type="entry name" value="NO_sig/Golgi_transp_ligand-bd"/>
</dbReference>
<dbReference type="InterPro" id="IPR004096">
    <property type="entry name" value="V4R"/>
</dbReference>
<dbReference type="SUPFAM" id="SSF111126">
    <property type="entry name" value="Ligand-binding domain in the NO signalling and Golgi transport"/>
    <property type="match status" value="1"/>
</dbReference>
<dbReference type="InterPro" id="IPR010523">
    <property type="entry name" value="XylR_N"/>
</dbReference>
<evidence type="ECO:0000256" key="4">
    <source>
        <dbReference type="ARBA" id="ARBA00023163"/>
    </source>
</evidence>
<feature type="coiled-coil region" evidence="5">
    <location>
        <begin position="202"/>
        <end position="229"/>
    </location>
</feature>
<dbReference type="PROSITE" id="PS00676">
    <property type="entry name" value="SIGMA54_INTERACT_2"/>
    <property type="match status" value="1"/>
</dbReference>
<dbReference type="SMART" id="SM00989">
    <property type="entry name" value="V4R"/>
    <property type="match status" value="1"/>
</dbReference>
<feature type="domain" description="Sigma-54 factor interaction" evidence="6">
    <location>
        <begin position="235"/>
        <end position="464"/>
    </location>
</feature>
<dbReference type="InterPro" id="IPR058031">
    <property type="entry name" value="AAA_lid_NorR"/>
</dbReference>
<dbReference type="CDD" id="cd00009">
    <property type="entry name" value="AAA"/>
    <property type="match status" value="1"/>
</dbReference>
<dbReference type="PROSITE" id="PS00675">
    <property type="entry name" value="SIGMA54_INTERACT_1"/>
    <property type="match status" value="1"/>
</dbReference>
<accession>A0A1M7YGP1</accession>
<dbReference type="Proteomes" id="UP000184603">
    <property type="component" value="Unassembled WGS sequence"/>
</dbReference>
<keyword evidence="2" id="KW-0067">ATP-binding</keyword>
<dbReference type="InterPro" id="IPR025662">
    <property type="entry name" value="Sigma_54_int_dom_ATP-bd_1"/>
</dbReference>
<dbReference type="GO" id="GO:0005524">
    <property type="term" value="F:ATP binding"/>
    <property type="evidence" value="ECO:0007669"/>
    <property type="project" value="UniProtKB-KW"/>
</dbReference>
<name>A0A1M7YGP1_9BACT</name>
<protein>
    <submittedName>
        <fullName evidence="7">Regulatory protein, Fis family</fullName>
    </submittedName>
</protein>
<dbReference type="SMART" id="SM00382">
    <property type="entry name" value="AAA"/>
    <property type="match status" value="1"/>
</dbReference>
<dbReference type="Pfam" id="PF02954">
    <property type="entry name" value="HTH_8"/>
    <property type="match status" value="1"/>
</dbReference>
<dbReference type="SUPFAM" id="SSF52540">
    <property type="entry name" value="P-loop containing nucleoside triphosphate hydrolases"/>
    <property type="match status" value="1"/>
</dbReference>
<dbReference type="FunFam" id="3.40.50.300:FF:000006">
    <property type="entry name" value="DNA-binding transcriptional regulator NtrC"/>
    <property type="match status" value="1"/>
</dbReference>
<keyword evidence="1" id="KW-0547">Nucleotide-binding</keyword>
<evidence type="ECO:0000256" key="5">
    <source>
        <dbReference type="SAM" id="Coils"/>
    </source>
</evidence>
<dbReference type="InterPro" id="IPR025943">
    <property type="entry name" value="Sigma_54_int_dom_ATP-bd_2"/>
</dbReference>
<keyword evidence="8" id="KW-1185">Reference proteome</keyword>
<evidence type="ECO:0000259" key="6">
    <source>
        <dbReference type="PROSITE" id="PS50045"/>
    </source>
</evidence>
<dbReference type="InterPro" id="IPR027417">
    <property type="entry name" value="P-loop_NTPase"/>
</dbReference>
<dbReference type="Gene3D" id="1.10.8.60">
    <property type="match status" value="1"/>
</dbReference>
<dbReference type="EMBL" id="FRFE01000029">
    <property type="protein sequence ID" value="SHO51814.1"/>
    <property type="molecule type" value="Genomic_DNA"/>
</dbReference>
<dbReference type="Pfam" id="PF25601">
    <property type="entry name" value="AAA_lid_14"/>
    <property type="match status" value="1"/>
</dbReference>
<dbReference type="PROSITE" id="PS50045">
    <property type="entry name" value="SIGMA54_INTERACT_4"/>
    <property type="match status" value="1"/>
</dbReference>
<dbReference type="OrthoDB" id="9814761at2"/>
<reference evidence="7 8" key="1">
    <citation type="submission" date="2016-12" db="EMBL/GenBank/DDBJ databases">
        <authorList>
            <person name="Song W.-J."/>
            <person name="Kurnit D.M."/>
        </authorList>
    </citation>
    <scope>NUCLEOTIDE SEQUENCE [LARGE SCALE GENOMIC DNA]</scope>
    <source>
        <strain evidence="7 8">DSM 18488</strain>
    </source>
</reference>
<dbReference type="Pfam" id="PF02830">
    <property type="entry name" value="V4R"/>
    <property type="match status" value="1"/>
</dbReference>
<proteinExistence type="predicted"/>
<dbReference type="PANTHER" id="PTHR32071:SF81">
    <property type="entry name" value="PROPIONATE CATABOLISM OPERON REGULATORY PROTEIN"/>
    <property type="match status" value="1"/>
</dbReference>
<dbReference type="Gene3D" id="1.10.10.60">
    <property type="entry name" value="Homeodomain-like"/>
    <property type="match status" value="1"/>
</dbReference>
<dbReference type="GO" id="GO:0006355">
    <property type="term" value="P:regulation of DNA-templated transcription"/>
    <property type="evidence" value="ECO:0007669"/>
    <property type="project" value="InterPro"/>
</dbReference>
<dbReference type="SUPFAM" id="SSF46689">
    <property type="entry name" value="Homeodomain-like"/>
    <property type="match status" value="1"/>
</dbReference>
<dbReference type="AlphaFoldDB" id="A0A1M7YGP1"/>
<organism evidence="7 8">
    <name type="scientific">Desulfopila aestuarii DSM 18488</name>
    <dbReference type="NCBI Taxonomy" id="1121416"/>
    <lineage>
        <taxon>Bacteria</taxon>
        <taxon>Pseudomonadati</taxon>
        <taxon>Thermodesulfobacteriota</taxon>
        <taxon>Desulfobulbia</taxon>
        <taxon>Desulfobulbales</taxon>
        <taxon>Desulfocapsaceae</taxon>
        <taxon>Desulfopila</taxon>
    </lineage>
</organism>
<dbReference type="Pfam" id="PF06505">
    <property type="entry name" value="XylR_N"/>
    <property type="match status" value="1"/>
</dbReference>
<dbReference type="PANTHER" id="PTHR32071">
    <property type="entry name" value="TRANSCRIPTIONAL REGULATORY PROTEIN"/>
    <property type="match status" value="1"/>
</dbReference>
<keyword evidence="3" id="KW-0805">Transcription regulation</keyword>
<dbReference type="Gene3D" id="3.30.1380.20">
    <property type="entry name" value="Trafficking protein particle complex subunit 3"/>
    <property type="match status" value="1"/>
</dbReference>
<evidence type="ECO:0000256" key="3">
    <source>
        <dbReference type="ARBA" id="ARBA00023015"/>
    </source>
</evidence>
<dbReference type="InterPro" id="IPR002197">
    <property type="entry name" value="HTH_Fis"/>
</dbReference>
<keyword evidence="4" id="KW-0804">Transcription</keyword>
<evidence type="ECO:0000256" key="1">
    <source>
        <dbReference type="ARBA" id="ARBA00022741"/>
    </source>
</evidence>
<evidence type="ECO:0000256" key="2">
    <source>
        <dbReference type="ARBA" id="ARBA00022840"/>
    </source>
</evidence>